<feature type="region of interest" description="Disordered" evidence="1">
    <location>
        <begin position="1"/>
        <end position="107"/>
    </location>
</feature>
<feature type="compositionally biased region" description="Basic and acidic residues" evidence="1">
    <location>
        <begin position="1434"/>
        <end position="1446"/>
    </location>
</feature>
<evidence type="ECO:0000313" key="2">
    <source>
        <dbReference type="EMBL" id="KAK8748657.1"/>
    </source>
</evidence>
<feature type="compositionally biased region" description="Polar residues" evidence="1">
    <location>
        <begin position="508"/>
        <end position="527"/>
    </location>
</feature>
<feature type="region of interest" description="Disordered" evidence="1">
    <location>
        <begin position="1144"/>
        <end position="1487"/>
    </location>
</feature>
<feature type="compositionally biased region" description="Polar residues" evidence="1">
    <location>
        <begin position="1042"/>
        <end position="1061"/>
    </location>
</feature>
<feature type="compositionally biased region" description="Polar residues" evidence="1">
    <location>
        <begin position="406"/>
        <end position="417"/>
    </location>
</feature>
<feature type="region of interest" description="Disordered" evidence="1">
    <location>
        <begin position="252"/>
        <end position="272"/>
    </location>
</feature>
<feature type="compositionally biased region" description="Basic and acidic residues" evidence="1">
    <location>
        <begin position="1328"/>
        <end position="1347"/>
    </location>
</feature>
<feature type="compositionally biased region" description="Basic and acidic residues" evidence="1">
    <location>
        <begin position="752"/>
        <end position="774"/>
    </location>
</feature>
<feature type="compositionally biased region" description="Basic and acidic residues" evidence="1">
    <location>
        <begin position="2549"/>
        <end position="2567"/>
    </location>
</feature>
<feature type="compositionally biased region" description="Basic and acidic residues" evidence="1">
    <location>
        <begin position="976"/>
        <end position="1019"/>
    </location>
</feature>
<feature type="compositionally biased region" description="Basic and acidic residues" evidence="1">
    <location>
        <begin position="2436"/>
        <end position="2449"/>
    </location>
</feature>
<feature type="compositionally biased region" description="Basic residues" evidence="1">
    <location>
        <begin position="28"/>
        <end position="44"/>
    </location>
</feature>
<feature type="compositionally biased region" description="Basic and acidic residues" evidence="1">
    <location>
        <begin position="1765"/>
        <end position="1787"/>
    </location>
</feature>
<protein>
    <submittedName>
        <fullName evidence="2">Uncharacterized protein</fullName>
    </submittedName>
</protein>
<feature type="compositionally biased region" description="Basic and acidic residues" evidence="1">
    <location>
        <begin position="255"/>
        <end position="272"/>
    </location>
</feature>
<feature type="region of interest" description="Disordered" evidence="1">
    <location>
        <begin position="2868"/>
        <end position="2948"/>
    </location>
</feature>
<feature type="compositionally biased region" description="Low complexity" evidence="1">
    <location>
        <begin position="438"/>
        <end position="466"/>
    </location>
</feature>
<feature type="compositionally biased region" description="Basic and acidic residues" evidence="1">
    <location>
        <begin position="1594"/>
        <end position="1603"/>
    </location>
</feature>
<feature type="compositionally biased region" description="Basic and acidic residues" evidence="1">
    <location>
        <begin position="1876"/>
        <end position="1887"/>
    </location>
</feature>
<feature type="compositionally biased region" description="Polar residues" evidence="1">
    <location>
        <begin position="3173"/>
        <end position="3188"/>
    </location>
</feature>
<feature type="compositionally biased region" description="Acidic residues" evidence="1">
    <location>
        <begin position="1389"/>
        <end position="1400"/>
    </location>
</feature>
<feature type="compositionally biased region" description="Basic and acidic residues" evidence="1">
    <location>
        <begin position="185"/>
        <end position="210"/>
    </location>
</feature>
<feature type="compositionally biased region" description="Basic and acidic residues" evidence="1">
    <location>
        <begin position="3131"/>
        <end position="3147"/>
    </location>
</feature>
<feature type="compositionally biased region" description="Basic and acidic residues" evidence="1">
    <location>
        <begin position="1563"/>
        <end position="1579"/>
    </location>
</feature>
<feature type="region of interest" description="Disordered" evidence="1">
    <location>
        <begin position="305"/>
        <end position="632"/>
    </location>
</feature>
<feature type="compositionally biased region" description="Low complexity" evidence="1">
    <location>
        <begin position="610"/>
        <end position="630"/>
    </location>
</feature>
<feature type="compositionally biased region" description="Basic and acidic residues" evidence="1">
    <location>
        <begin position="1027"/>
        <end position="1040"/>
    </location>
</feature>
<feature type="compositionally biased region" description="Polar residues" evidence="1">
    <location>
        <begin position="782"/>
        <end position="798"/>
    </location>
</feature>
<name>A0AAW0XXW9_CHEQU</name>
<feature type="compositionally biased region" description="Basic and acidic residues" evidence="1">
    <location>
        <begin position="1958"/>
        <end position="1975"/>
    </location>
</feature>
<feature type="compositionally biased region" description="Low complexity" evidence="1">
    <location>
        <begin position="3359"/>
        <end position="3371"/>
    </location>
</feature>
<feature type="compositionally biased region" description="Polar residues" evidence="1">
    <location>
        <begin position="350"/>
        <end position="370"/>
    </location>
</feature>
<feature type="compositionally biased region" description="Low complexity" evidence="1">
    <location>
        <begin position="560"/>
        <end position="579"/>
    </location>
</feature>
<feature type="compositionally biased region" description="Basic and acidic residues" evidence="1">
    <location>
        <begin position="1458"/>
        <end position="1481"/>
    </location>
</feature>
<feature type="compositionally biased region" description="Acidic residues" evidence="1">
    <location>
        <begin position="1534"/>
        <end position="1546"/>
    </location>
</feature>
<evidence type="ECO:0000256" key="1">
    <source>
        <dbReference type="SAM" id="MobiDB-lite"/>
    </source>
</evidence>
<feature type="region of interest" description="Disordered" evidence="1">
    <location>
        <begin position="2987"/>
        <end position="3147"/>
    </location>
</feature>
<feature type="compositionally biased region" description="Polar residues" evidence="1">
    <location>
        <begin position="330"/>
        <end position="343"/>
    </location>
</feature>
<feature type="compositionally biased region" description="Basic and acidic residues" evidence="1">
    <location>
        <begin position="1686"/>
        <end position="1717"/>
    </location>
</feature>
<organism evidence="2 3">
    <name type="scientific">Cherax quadricarinatus</name>
    <name type="common">Australian red claw crayfish</name>
    <dbReference type="NCBI Taxonomy" id="27406"/>
    <lineage>
        <taxon>Eukaryota</taxon>
        <taxon>Metazoa</taxon>
        <taxon>Ecdysozoa</taxon>
        <taxon>Arthropoda</taxon>
        <taxon>Crustacea</taxon>
        <taxon>Multicrustacea</taxon>
        <taxon>Malacostraca</taxon>
        <taxon>Eumalacostraca</taxon>
        <taxon>Eucarida</taxon>
        <taxon>Decapoda</taxon>
        <taxon>Pleocyemata</taxon>
        <taxon>Astacidea</taxon>
        <taxon>Parastacoidea</taxon>
        <taxon>Parastacidae</taxon>
        <taxon>Cherax</taxon>
    </lineage>
</organism>
<feature type="compositionally biased region" description="Basic and acidic residues" evidence="1">
    <location>
        <begin position="1208"/>
        <end position="1225"/>
    </location>
</feature>
<feature type="region of interest" description="Disordered" evidence="1">
    <location>
        <begin position="728"/>
        <end position="905"/>
    </location>
</feature>
<feature type="compositionally biased region" description="Acidic residues" evidence="1">
    <location>
        <begin position="1509"/>
        <end position="1519"/>
    </location>
</feature>
<feature type="compositionally biased region" description="Basic and acidic residues" evidence="1">
    <location>
        <begin position="1275"/>
        <end position="1289"/>
    </location>
</feature>
<feature type="region of interest" description="Disordered" evidence="1">
    <location>
        <begin position="1501"/>
        <end position="2229"/>
    </location>
</feature>
<feature type="region of interest" description="Disordered" evidence="1">
    <location>
        <begin position="3485"/>
        <end position="3634"/>
    </location>
</feature>
<feature type="compositionally biased region" description="Polar residues" evidence="1">
    <location>
        <begin position="2075"/>
        <end position="2084"/>
    </location>
</feature>
<feature type="compositionally biased region" description="Acidic residues" evidence="1">
    <location>
        <begin position="2220"/>
        <end position="2229"/>
    </location>
</feature>
<feature type="compositionally biased region" description="Basic and acidic residues" evidence="1">
    <location>
        <begin position="799"/>
        <end position="809"/>
    </location>
</feature>
<feature type="compositionally biased region" description="Low complexity" evidence="1">
    <location>
        <begin position="3429"/>
        <end position="3457"/>
    </location>
</feature>
<feature type="compositionally biased region" description="Basic and acidic residues" evidence="1">
    <location>
        <begin position="1637"/>
        <end position="1652"/>
    </location>
</feature>
<feature type="compositionally biased region" description="Basic and acidic residues" evidence="1">
    <location>
        <begin position="2117"/>
        <end position="2132"/>
    </location>
</feature>
<feature type="compositionally biased region" description="Low complexity" evidence="1">
    <location>
        <begin position="2513"/>
        <end position="2526"/>
    </location>
</feature>
<feature type="compositionally biased region" description="Basic and acidic residues" evidence="1">
    <location>
        <begin position="60"/>
        <end position="73"/>
    </location>
</feature>
<feature type="compositionally biased region" description="Polar residues" evidence="1">
    <location>
        <begin position="3485"/>
        <end position="3527"/>
    </location>
</feature>
<feature type="compositionally biased region" description="Basic and acidic residues" evidence="1">
    <location>
        <begin position="2260"/>
        <end position="2277"/>
    </location>
</feature>
<feature type="compositionally biased region" description="Polar residues" evidence="1">
    <location>
        <begin position="536"/>
        <end position="559"/>
    </location>
</feature>
<evidence type="ECO:0000313" key="3">
    <source>
        <dbReference type="Proteomes" id="UP001445076"/>
    </source>
</evidence>
<feature type="region of interest" description="Disordered" evidence="1">
    <location>
        <begin position="976"/>
        <end position="1112"/>
    </location>
</feature>
<feature type="compositionally biased region" description="Basic and acidic residues" evidence="1">
    <location>
        <begin position="3049"/>
        <end position="3059"/>
    </location>
</feature>
<feature type="region of interest" description="Disordered" evidence="1">
    <location>
        <begin position="2246"/>
        <end position="2601"/>
    </location>
</feature>
<feature type="region of interest" description="Disordered" evidence="1">
    <location>
        <begin position="162"/>
        <end position="220"/>
    </location>
</feature>
<feature type="compositionally biased region" description="Basic residues" evidence="1">
    <location>
        <begin position="1348"/>
        <end position="1359"/>
    </location>
</feature>
<feature type="compositionally biased region" description="Basic and acidic residues" evidence="1">
    <location>
        <begin position="3575"/>
        <end position="3589"/>
    </location>
</feature>
<feature type="compositionally biased region" description="Basic and acidic residues" evidence="1">
    <location>
        <begin position="1302"/>
        <end position="1312"/>
    </location>
</feature>
<feature type="compositionally biased region" description="Basic and acidic residues" evidence="1">
    <location>
        <begin position="1078"/>
        <end position="1112"/>
    </location>
</feature>
<feature type="compositionally biased region" description="Low complexity" evidence="1">
    <location>
        <begin position="3212"/>
        <end position="3225"/>
    </location>
</feature>
<feature type="compositionally biased region" description="Polar residues" evidence="1">
    <location>
        <begin position="1976"/>
        <end position="1990"/>
    </location>
</feature>
<proteinExistence type="predicted"/>
<feature type="compositionally biased region" description="Polar residues" evidence="1">
    <location>
        <begin position="2890"/>
        <end position="2903"/>
    </location>
</feature>
<gene>
    <name evidence="2" type="ORF">OTU49_015925</name>
</gene>
<feature type="compositionally biased region" description="Polar residues" evidence="1">
    <location>
        <begin position="3613"/>
        <end position="3623"/>
    </location>
</feature>
<feature type="compositionally biased region" description="Polar residues" evidence="1">
    <location>
        <begin position="3403"/>
        <end position="3421"/>
    </location>
</feature>
<feature type="region of interest" description="Disordered" evidence="1">
    <location>
        <begin position="3173"/>
        <end position="3471"/>
    </location>
</feature>
<feature type="compositionally biased region" description="Polar residues" evidence="1">
    <location>
        <begin position="475"/>
        <end position="495"/>
    </location>
</feature>
<feature type="compositionally biased region" description="Polar residues" evidence="1">
    <location>
        <begin position="1068"/>
        <end position="1077"/>
    </location>
</feature>
<feature type="compositionally biased region" description="Basic and acidic residues" evidence="1">
    <location>
        <begin position="837"/>
        <end position="849"/>
    </location>
</feature>
<feature type="compositionally biased region" description="Basic residues" evidence="1">
    <location>
        <begin position="3189"/>
        <end position="3203"/>
    </location>
</feature>
<feature type="compositionally biased region" description="Basic and acidic residues" evidence="1">
    <location>
        <begin position="3322"/>
        <end position="3358"/>
    </location>
</feature>
<sequence>MMGGKARWRKLKRVVGPQPQGAQVPSKQRFKKDRTKTKDVKRKKLGEEEDDEEEGGTVQELKEDMDQHEKDEATSALDATMERDASGEPYDDPHIDDAQGEGKTSIQDGISQEGAEAVETMETNGALSITEMQKSSVIATDVDKDFDSPLAEWICDPQGEVTLEEELKSKEKDGMDMDDIPAKAGRRDKVHLPKVSGDKTSSDKNGEAADKSSLSEGHGISNSEKSVKFFISDDESDSDTAIFVDACQHTLSGDENCHADDKTTPGEERLNDGMEEYTVIDLTADSAVEHSLEGDDIELVIGDMGEEEDINDTETHNPLSEIVDNEGVVTDQTAAPNQNSNSQEFHEARGTSSNPSSPGNYVVHNSNSSGQHRESDSNMNSSTGELTDAESGSRSSVSDHADADSISRTSHTGSNDNDVARKASTDGSIDQDVLSAASVTESTDSETVSRTTTETVPEETGSTSVTERGEADASTRGSTLSPDGSSVSIKSQSIHGMSPPETGEPDAVSTTASESGDTEICSKTSGNGLEAERTRTSVSESGETYGTSRTDSEYSASRTSVSEYSGEGVSRSSVSEYSGDGLSRTSISEAGDTEEASGASLAGTREHTSKSSISESEFDSESLSSTTDLLTPKEEVSFALESKAKAEPGDSAVLSEGSLEDTLLTPMDKEKEKLIEIRSGSPVWEDLDREDHIRLVEDVEQPEIPGESVTKEADAQSLFFSLYPEYQPGEGEVEDNQVKAASGNPKFPCFRGQREEQGDQKDVYMAMEKSDAKGRKEKRSKGSFTGKINQIQNKFSQQKKSERENKSASEPEGSSPRQSSGGSIDEQQDTVSGTSSDEQKPKSEGKGDDSELSYHASRDWSMPDVLDSASSLASNDHAEETQQLASDKNDMVCEAGQPGEGIDITKPEDTTATVVVDAVTVEEATQTDQEVTAVTETGQEALEMESKIDNSVKDRKTLVGKAKEWIKGVARIGSRKEEIVPEKVCDKTEAAESIKEAPKTETKRTESESVEADETRSKESSVTSESKSSDDEKGKKDEANGLHSQESVNMDTLKQDASTAESEGETGIVSNGGASLENSDKTSTDAVDKEETSMDVADREAAPTDVSDKEKVAVEQIPAKEGLQKVTEDLSMLEKEIIEEVDKNLKVETGTEEEEMKAREETQETVVSETPPEQVVEAVSTDAQPPESPAREAPVTEHLETGEVLPSESKEKEEILLEGAHHLILDENAVYETGPTTTEPDIIESTEEVANSDTKVNGIIHKTENGLGTIQTENPDTKTQEIPEIRTSEVDEPNINIIPQEETPRRKMDESRRHRKGREKSKSPSVSKDSDKSRSPKISKADKEAKGGSKKRKHHRRRTKSNEGPEMHLTIPQSTEAEGASPETPEPSPVEDEPTEEPPEVPEGIFLDVSDVLPQREQELAATGLAGTIGEEVSIEKAEDLHRDETPETTQLDEIESTAEKKSEDKEPEVTLTTGEERDGDITVPAIDDVIDKTYERESEIAHKVTEENGADVQDEEKEPDAAVKKPEEHEIDVLDQTDDEYEPAEDTTKKAEGDLTSTVERGYNDIKESAEKQEHEAAEPAVVEFVYVDQEEVEKAEHEDRGAGTLEEQASVQEEPQTVDAEHQTTNPRKKGSVRSSKDKFSDEFWKEKLSSGHRKHGKHREEHKSFDSGEYDSTSPSRAKKGKSRESRHNTRDTDEPEDRKDERTEPETVEERQTDPPPVMPEGDTGEVTESFPASAATWSPRVGRKERRSHRKSSERKKERKSLEKSELESARREEEAKGKLDPDTQGETPENIVPPEVPQIGSPVPPTPPPESKAASKPSDAPPEDSLTQDSAAIDTSITLVELKFPEGVSKPVSPIPPKPTYPSKTPVSEEISKKIKSDEKKNHKRASKIVSSQPKLEIVDSKTPTEAPPEETVTKVTTTDLLELRFPEGVSKPLSPLPPKITDAKTVPSLDEISKIKPKTDESKIDKKASTTAQPKPEQVTQESAPPDTGTGLLELKFPEGVSKPLSPIPPKIQELTTVLVPDGTPKKKTKSTETKLHKKVSKTASPIAKRRSVPEQPSKAPPDKPETQDSATDTGTTLLELKFPEGVSKPLSPLPPKMVESKTAPVSDVPSKKQESKESKLHEIEASIAEAPSEAPPVEPVTEDTGTELLELKFPEGVSKPLSPLPPKVIDTSKAPLPDVTPKKKKSDETKHHKRVSKTVSTKPKLQTVAPEAESEALPEDLVAEDTGTALLELKFPEGVSKPLSPLPPKTIDSSKEPLPETVTKKKILEEPVAEDTGTALLELRFPEGVSKPLSPLPPKTIDTSKAPLPEIAIKKKKSDETKVHKRAPKIASTAPKPQTVAPEEPSEAQPEEFVTEDTGSALLELKFPEGVSKPLSPIPPKIVDSSKASVDASVSKKSKIDERKIHKKATKTVSPRLKPESVAPEALPVHEEKIEEPHEEPVTQDSSMTLLELKFPEGVSKPLSPIPPKIVDSSKAVSESQIVAPKGDQAPESPSIAPPEEPISEDSTATDTTTTLLELKFPEGVSKPLSPVPPKILDSSKAPRPDEAIKKPKSDESKLYKRVSKAISSITKSRSVAPEAVPEEPATEDSAAVDSSAALLELKFPEGVSKPLSPVPPKITDSSKAPVSDRASKKTKRSLKVILPTAKPRSVLPEASAILESPSIAPPEKPVTEDSKATDTTSALLELKFPEGVSKPLSPVPPKILDSSKAPVPRATSKKSKSDETKLYKKVAKAVSSITKPRSDVPEALSSEIAKELVTEETTTTLLELKFPEGVSKPLSPVPPKVIESSKVLEPEAVSTIAKSDEMKQVPSPISESQSVSAVEELIEVPLEKLSTQDPSVTETATAILELKFPEGVSKPLSPIPQKIIDSTREPEPEITSDLVSQSAITQTQPEMLSPPPETLKIADDISPLPTLTSETLRSSDETHKPPSPVQKEAELQIVTPKSEAPILPPVRSPDLITSASPPATIDLLEEKVPPLVGPSLKPEKPTSPLKTLIFPCGISQPLSPDPREQLVTLPTTKTLQEDVTPPMQLAQQPSESPEKSQEEPKPNIELSQTLGSLPAPTSLILSDTLPKSEVTILPDTATSKLPPSEPESEAPPEKTTVAMDKISVLQSETMPRVHSVDRIPHPIADSERTASKISTASIATMTDFPVKVHKSLLSTTEAIKGSRFSSPSPQRVKSKTSRHGTPRKHSRDSSTKVQSTKPPLKPKPSSLTQQTGKSSTDHSALTTSPQTLGLTDPPRDTISASPSLTKTIKPVGDTQTTEKTEPTATEVTESSKVKDSQPTEGYEPVIDSSQLQADCKPLTDEDEDIKQSVEESKSIAEKGLSLEEEHKMEEKTTLAKTKPTEATKSSSSAKSEASLPKTSVPPSKAAFPVLKKSSPTQKTCPLPKITSPTPKVTAISKATATSKVSPPVHTRTSPIPQITSPTPITDSTTDTITSPTSTMPLPTPQPETVTEKTATSVLEIETSDTLSYQATSTLQQPSSELAESSIPDTVTLSQQEPIKSLSSKTCSTDTDISDVQLEPSAEETLPLKSEQPGLESTVDASSGSFESQPEDPQVQSASREEDQRTTEKDTLDLLRQPQYDQPGLLGSHDGSPPSKEGSQSPHTGSDTQKRARRKKRR</sequence>
<feature type="region of interest" description="Disordered" evidence="1">
    <location>
        <begin position="2614"/>
        <end position="2734"/>
    </location>
</feature>
<reference evidence="2 3" key="1">
    <citation type="journal article" date="2024" name="BMC Genomics">
        <title>Genome assembly of redclaw crayfish (Cherax quadricarinatus) provides insights into its immune adaptation and hypoxia tolerance.</title>
        <authorList>
            <person name="Liu Z."/>
            <person name="Zheng J."/>
            <person name="Li H."/>
            <person name="Fang K."/>
            <person name="Wang S."/>
            <person name="He J."/>
            <person name="Zhou D."/>
            <person name="Weng S."/>
            <person name="Chi M."/>
            <person name="Gu Z."/>
            <person name="He J."/>
            <person name="Li F."/>
            <person name="Wang M."/>
        </authorList>
    </citation>
    <scope>NUCLEOTIDE SEQUENCE [LARGE SCALE GENOMIC DNA]</scope>
    <source>
        <strain evidence="2">ZL_2023a</strain>
    </source>
</reference>
<comment type="caution">
    <text evidence="2">The sequence shown here is derived from an EMBL/GenBank/DDBJ whole genome shotgun (WGS) entry which is preliminary data.</text>
</comment>
<feature type="compositionally biased region" description="Basic and acidic residues" evidence="1">
    <location>
        <begin position="165"/>
        <end position="175"/>
    </location>
</feature>
<feature type="compositionally biased region" description="Polar residues" evidence="1">
    <location>
        <begin position="3226"/>
        <end position="3246"/>
    </location>
</feature>
<feature type="compositionally biased region" description="Polar residues" evidence="1">
    <location>
        <begin position="377"/>
        <end position="396"/>
    </location>
</feature>
<feature type="compositionally biased region" description="Polar residues" evidence="1">
    <location>
        <begin position="3555"/>
        <end position="3564"/>
    </location>
</feature>
<feature type="compositionally biased region" description="Low complexity" evidence="1">
    <location>
        <begin position="1908"/>
        <end position="1925"/>
    </location>
</feature>
<feature type="compositionally biased region" description="Basic residues" evidence="1">
    <location>
        <begin position="1"/>
        <end position="13"/>
    </location>
</feature>
<feature type="compositionally biased region" description="Low complexity" evidence="1">
    <location>
        <begin position="2391"/>
        <end position="2403"/>
    </location>
</feature>
<feature type="compositionally biased region" description="Basic residues" evidence="1">
    <location>
        <begin position="1746"/>
        <end position="1764"/>
    </location>
</feature>
<keyword evidence="3" id="KW-1185">Reference proteome</keyword>
<dbReference type="EMBL" id="JARKIK010000011">
    <property type="protein sequence ID" value="KAK8748657.1"/>
    <property type="molecule type" value="Genomic_DNA"/>
</dbReference>
<accession>A0AAW0XXW9</accession>
<feature type="compositionally biased region" description="Basic and acidic residues" evidence="1">
    <location>
        <begin position="1520"/>
        <end position="1533"/>
    </location>
</feature>
<dbReference type="Proteomes" id="UP001445076">
    <property type="component" value="Unassembled WGS sequence"/>
</dbReference>
<feature type="compositionally biased region" description="Polar residues" evidence="1">
    <location>
        <begin position="1833"/>
        <end position="1844"/>
    </location>
</feature>
<feature type="compositionally biased region" description="Acidic residues" evidence="1">
    <location>
        <begin position="2352"/>
        <end position="2363"/>
    </location>
</feature>
<feature type="compositionally biased region" description="Basic and acidic residues" evidence="1">
    <location>
        <begin position="80"/>
        <end position="97"/>
    </location>
</feature>